<evidence type="ECO:0000313" key="7">
    <source>
        <dbReference type="EMBL" id="HIT76635.1"/>
    </source>
</evidence>
<sequence length="167" mass="18353">MGDSLPRVDVNEAEPWPEWKVPPTPSRDQVVPSAFASTEAQDRENLRAAIAQASVVLPLIGPGLSYAVSLPGTAPRREAAKAFNGQLSWILLMLAAWPLLLVAYTLYDPWFDFESFIAIPLVQGGLFLGWLIQAITGMVSARKGKDWTSPLSRILQVRVLPDDDERA</sequence>
<evidence type="ECO:0000256" key="6">
    <source>
        <dbReference type="SAM" id="Phobius"/>
    </source>
</evidence>
<gene>
    <name evidence="7" type="ORF">IAA98_13720</name>
</gene>
<feature type="transmembrane region" description="Helical" evidence="6">
    <location>
        <begin position="113"/>
        <end position="135"/>
    </location>
</feature>
<feature type="transmembrane region" description="Helical" evidence="6">
    <location>
        <begin position="49"/>
        <end position="68"/>
    </location>
</feature>
<protein>
    <submittedName>
        <fullName evidence="7">DUF4870 domain-containing protein</fullName>
    </submittedName>
</protein>
<keyword evidence="2 6" id="KW-0812">Transmembrane</keyword>
<reference evidence="7" key="1">
    <citation type="submission" date="2020-10" db="EMBL/GenBank/DDBJ databases">
        <authorList>
            <person name="Gilroy R."/>
        </authorList>
    </citation>
    <scope>NUCLEOTIDE SEQUENCE</scope>
    <source>
        <strain evidence="7">ChiGjej1B1-24693</strain>
    </source>
</reference>
<name>A0A9D1KNE2_9ACTN</name>
<accession>A0A9D1KNE2</accession>
<dbReference type="Pfam" id="PF09685">
    <property type="entry name" value="MamF_MmsF"/>
    <property type="match status" value="1"/>
</dbReference>
<evidence type="ECO:0000313" key="8">
    <source>
        <dbReference type="Proteomes" id="UP000886842"/>
    </source>
</evidence>
<dbReference type="Proteomes" id="UP000886842">
    <property type="component" value="Unassembled WGS sequence"/>
</dbReference>
<evidence type="ECO:0000256" key="2">
    <source>
        <dbReference type="ARBA" id="ARBA00022692"/>
    </source>
</evidence>
<keyword evidence="3 6" id="KW-1133">Transmembrane helix</keyword>
<evidence type="ECO:0000256" key="3">
    <source>
        <dbReference type="ARBA" id="ARBA00022989"/>
    </source>
</evidence>
<dbReference type="InterPro" id="IPR019109">
    <property type="entry name" value="MamF_MmsF"/>
</dbReference>
<feature type="region of interest" description="Disordered" evidence="5">
    <location>
        <begin position="1"/>
        <end position="29"/>
    </location>
</feature>
<dbReference type="EMBL" id="DVLP01000400">
    <property type="protein sequence ID" value="HIT76635.1"/>
    <property type="molecule type" value="Genomic_DNA"/>
</dbReference>
<comment type="subcellular location">
    <subcellularLocation>
        <location evidence="1">Membrane</location>
        <topology evidence="1">Multi-pass membrane protein</topology>
    </subcellularLocation>
</comment>
<proteinExistence type="predicted"/>
<dbReference type="AlphaFoldDB" id="A0A9D1KNE2"/>
<keyword evidence="4 6" id="KW-0472">Membrane</keyword>
<feature type="transmembrane region" description="Helical" evidence="6">
    <location>
        <begin position="89"/>
        <end position="107"/>
    </location>
</feature>
<reference evidence="7" key="2">
    <citation type="journal article" date="2021" name="PeerJ">
        <title>Extensive microbial diversity within the chicken gut microbiome revealed by metagenomics and culture.</title>
        <authorList>
            <person name="Gilroy R."/>
            <person name="Ravi A."/>
            <person name="Getino M."/>
            <person name="Pursley I."/>
            <person name="Horton D.L."/>
            <person name="Alikhan N.F."/>
            <person name="Baker D."/>
            <person name="Gharbi K."/>
            <person name="Hall N."/>
            <person name="Watson M."/>
            <person name="Adriaenssens E.M."/>
            <person name="Foster-Nyarko E."/>
            <person name="Jarju S."/>
            <person name="Secka A."/>
            <person name="Antonio M."/>
            <person name="Oren A."/>
            <person name="Chaudhuri R.R."/>
            <person name="La Ragione R."/>
            <person name="Hildebrand F."/>
            <person name="Pallen M.J."/>
        </authorList>
    </citation>
    <scope>NUCLEOTIDE SEQUENCE</scope>
    <source>
        <strain evidence="7">ChiGjej1B1-24693</strain>
    </source>
</reference>
<evidence type="ECO:0000256" key="4">
    <source>
        <dbReference type="ARBA" id="ARBA00023136"/>
    </source>
</evidence>
<comment type="caution">
    <text evidence="7">The sequence shown here is derived from an EMBL/GenBank/DDBJ whole genome shotgun (WGS) entry which is preliminary data.</text>
</comment>
<evidence type="ECO:0000256" key="1">
    <source>
        <dbReference type="ARBA" id="ARBA00004141"/>
    </source>
</evidence>
<organism evidence="7 8">
    <name type="scientific">Candidatus Avipropionibacterium avicola</name>
    <dbReference type="NCBI Taxonomy" id="2840701"/>
    <lineage>
        <taxon>Bacteria</taxon>
        <taxon>Bacillati</taxon>
        <taxon>Actinomycetota</taxon>
        <taxon>Actinomycetes</taxon>
        <taxon>Propionibacteriales</taxon>
        <taxon>Propionibacteriaceae</taxon>
        <taxon>Propionibacteriaceae incertae sedis</taxon>
        <taxon>Candidatus Avipropionibacterium</taxon>
    </lineage>
</organism>
<evidence type="ECO:0000256" key="5">
    <source>
        <dbReference type="SAM" id="MobiDB-lite"/>
    </source>
</evidence>